<name>A0ABV3K4J8_STRON</name>
<gene>
    <name evidence="5" type="ORF">AB0L16_20040</name>
</gene>
<keyword evidence="2" id="KW-0442">Lipid degradation</keyword>
<evidence type="ECO:0000256" key="4">
    <source>
        <dbReference type="SAM" id="SignalP"/>
    </source>
</evidence>
<proteinExistence type="predicted"/>
<feature type="signal peptide" evidence="4">
    <location>
        <begin position="1"/>
        <end position="38"/>
    </location>
</feature>
<accession>A0ABV3K4J8</accession>
<evidence type="ECO:0000256" key="3">
    <source>
        <dbReference type="ARBA" id="ARBA00023098"/>
    </source>
</evidence>
<organism evidence="5 6">
    <name type="scientific">Streptomyces orinoci</name>
    <name type="common">Streptoverticillium orinoci</name>
    <dbReference type="NCBI Taxonomy" id="67339"/>
    <lineage>
        <taxon>Bacteria</taxon>
        <taxon>Bacillati</taxon>
        <taxon>Actinomycetota</taxon>
        <taxon>Actinomycetes</taxon>
        <taxon>Kitasatosporales</taxon>
        <taxon>Streptomycetaceae</taxon>
        <taxon>Streptomyces</taxon>
    </lineage>
</organism>
<keyword evidence="3" id="KW-0443">Lipid metabolism</keyword>
<dbReference type="PANTHER" id="PTHR10272">
    <property type="entry name" value="PLATELET-ACTIVATING FACTOR ACETYLHYDROLASE"/>
    <property type="match status" value="1"/>
</dbReference>
<evidence type="ECO:0000256" key="1">
    <source>
        <dbReference type="ARBA" id="ARBA00022801"/>
    </source>
</evidence>
<dbReference type="PROSITE" id="PS51318">
    <property type="entry name" value="TAT"/>
    <property type="match status" value="1"/>
</dbReference>
<keyword evidence="4" id="KW-0732">Signal</keyword>
<evidence type="ECO:0000313" key="5">
    <source>
        <dbReference type="EMBL" id="MEV5508720.1"/>
    </source>
</evidence>
<evidence type="ECO:0000313" key="6">
    <source>
        <dbReference type="Proteomes" id="UP001552594"/>
    </source>
</evidence>
<dbReference type="SUPFAM" id="SSF53474">
    <property type="entry name" value="alpha/beta-Hydrolases"/>
    <property type="match status" value="1"/>
</dbReference>
<dbReference type="InterPro" id="IPR006311">
    <property type="entry name" value="TAT_signal"/>
</dbReference>
<dbReference type="Pfam" id="PF03403">
    <property type="entry name" value="PAF-AH_p_II"/>
    <property type="match status" value="2"/>
</dbReference>
<evidence type="ECO:0000256" key="2">
    <source>
        <dbReference type="ARBA" id="ARBA00022963"/>
    </source>
</evidence>
<feature type="chain" id="PRO_5046122081" evidence="4">
    <location>
        <begin position="39"/>
        <end position="410"/>
    </location>
</feature>
<keyword evidence="1" id="KW-0378">Hydrolase</keyword>
<dbReference type="PANTHER" id="PTHR10272:SF0">
    <property type="entry name" value="PLATELET-ACTIVATING FACTOR ACETYLHYDROLASE"/>
    <property type="match status" value="1"/>
</dbReference>
<reference evidence="5 6" key="1">
    <citation type="submission" date="2024-06" db="EMBL/GenBank/DDBJ databases">
        <title>The Natural Products Discovery Center: Release of the First 8490 Sequenced Strains for Exploring Actinobacteria Biosynthetic Diversity.</title>
        <authorList>
            <person name="Kalkreuter E."/>
            <person name="Kautsar S.A."/>
            <person name="Yang D."/>
            <person name="Bader C.D."/>
            <person name="Teijaro C.N."/>
            <person name="Fluegel L."/>
            <person name="Davis C.M."/>
            <person name="Simpson J.R."/>
            <person name="Lauterbach L."/>
            <person name="Steele A.D."/>
            <person name="Gui C."/>
            <person name="Meng S."/>
            <person name="Li G."/>
            <person name="Viehrig K."/>
            <person name="Ye F."/>
            <person name="Su P."/>
            <person name="Kiefer A.F."/>
            <person name="Nichols A."/>
            <person name="Cepeda A.J."/>
            <person name="Yan W."/>
            <person name="Fan B."/>
            <person name="Jiang Y."/>
            <person name="Adhikari A."/>
            <person name="Zheng C.-J."/>
            <person name="Schuster L."/>
            <person name="Cowan T.M."/>
            <person name="Smanski M.J."/>
            <person name="Chevrette M.G."/>
            <person name="De Carvalho L.P.S."/>
            <person name="Shen B."/>
        </authorList>
    </citation>
    <scope>NUCLEOTIDE SEQUENCE [LARGE SCALE GENOMIC DNA]</scope>
    <source>
        <strain evidence="5 6">NPDC052347</strain>
    </source>
</reference>
<comment type="caution">
    <text evidence="5">The sequence shown here is derived from an EMBL/GenBank/DDBJ whole genome shotgun (WGS) entry which is preliminary data.</text>
</comment>
<dbReference type="Proteomes" id="UP001552594">
    <property type="component" value="Unassembled WGS sequence"/>
</dbReference>
<protein>
    <submittedName>
        <fullName evidence="5">Acetylhydrolase</fullName>
    </submittedName>
</protein>
<sequence>MTTTSFTDRDGISRRRMLGAALAAGAAVPLAAAGSAWAAPARGAAARAGAAQARFTLPEPTGPHRVGTVELHLVDTSRPDPDAGPGHYRQLMASVWYPARGDAGRYPRVPWMQADVLHAFLASAGFPPDVAAAPVTAGHDGAPVHRSGRGLPVVVYSHGAHSHRADHTVIVQELASHGYVVVTVDHINDAFSRLPDGRVVAPVRDRRHAMGPADYATDIRFVLDCVEGLAAGRNPDAGGRPLPVGLCEALDVRRMGMFGWSKGGTATARVMPADRRVRAGLSLDGPMQPTMSTDLDRPFMMMTADFSRAQDPDAAVFWSHLKGWRLNVQAEGAVHGSYGDNQVLVPQLAKLIGMSDEQLKGWTGTLAPARAVKIQQAYPLAFFDLHLRHRHRGHLLEGPARAFPEVRYLP</sequence>
<dbReference type="Gene3D" id="3.40.50.1820">
    <property type="entry name" value="alpha/beta hydrolase"/>
    <property type="match status" value="1"/>
</dbReference>
<dbReference type="InterPro" id="IPR029058">
    <property type="entry name" value="AB_hydrolase_fold"/>
</dbReference>
<dbReference type="RefSeq" id="WP_109284762.1">
    <property type="nucleotide sequence ID" value="NZ_JBFAUK010000016.1"/>
</dbReference>
<keyword evidence="6" id="KW-1185">Reference proteome</keyword>
<dbReference type="EMBL" id="JBFAUK010000016">
    <property type="protein sequence ID" value="MEV5508720.1"/>
    <property type="molecule type" value="Genomic_DNA"/>
</dbReference>